<keyword evidence="1" id="KW-0808">Transferase</keyword>
<organism evidence="3 4">
    <name type="scientific">Candidatus Gallilactobacillus intestinavium</name>
    <dbReference type="NCBI Taxonomy" id="2840838"/>
    <lineage>
        <taxon>Bacteria</taxon>
        <taxon>Bacillati</taxon>
        <taxon>Bacillota</taxon>
        <taxon>Bacilli</taxon>
        <taxon>Lactobacillales</taxon>
        <taxon>Lactobacillaceae</taxon>
        <taxon>Lactobacillaceae incertae sedis</taxon>
        <taxon>Candidatus Gallilactobacillus</taxon>
    </lineage>
</organism>
<evidence type="ECO:0000313" key="3">
    <source>
        <dbReference type="EMBL" id="MBO8442048.1"/>
    </source>
</evidence>
<reference evidence="3" key="1">
    <citation type="submission" date="2020-10" db="EMBL/GenBank/DDBJ databases">
        <authorList>
            <person name="Gilroy R."/>
        </authorList>
    </citation>
    <scope>NUCLEOTIDE SEQUENCE</scope>
    <source>
        <strain evidence="3">C6-149</strain>
    </source>
</reference>
<comment type="caution">
    <text evidence="3">The sequence shown here is derived from an EMBL/GenBank/DDBJ whole genome shotgun (WGS) entry which is preliminary data.</text>
</comment>
<proteinExistence type="predicted"/>
<dbReference type="GO" id="GO:0016020">
    <property type="term" value="C:membrane"/>
    <property type="evidence" value="ECO:0007669"/>
    <property type="project" value="InterPro"/>
</dbReference>
<protein>
    <recommendedName>
        <fullName evidence="2">PTS EIIA type-4 domain-containing protein</fullName>
    </recommendedName>
</protein>
<dbReference type="PANTHER" id="PTHR33799:SF1">
    <property type="entry name" value="PTS SYSTEM MANNOSE-SPECIFIC EIIAB COMPONENT-RELATED"/>
    <property type="match status" value="1"/>
</dbReference>
<dbReference type="GO" id="GO:0009401">
    <property type="term" value="P:phosphoenolpyruvate-dependent sugar phosphotransferase system"/>
    <property type="evidence" value="ECO:0007669"/>
    <property type="project" value="InterPro"/>
</dbReference>
<reference evidence="3" key="2">
    <citation type="journal article" date="2021" name="PeerJ">
        <title>Extensive microbial diversity within the chicken gut microbiome revealed by metagenomics and culture.</title>
        <authorList>
            <person name="Gilroy R."/>
            <person name="Ravi A."/>
            <person name="Getino M."/>
            <person name="Pursley I."/>
            <person name="Horton D.L."/>
            <person name="Alikhan N.F."/>
            <person name="Baker D."/>
            <person name="Gharbi K."/>
            <person name="Hall N."/>
            <person name="Watson M."/>
            <person name="Adriaenssens E.M."/>
            <person name="Foster-Nyarko E."/>
            <person name="Jarju S."/>
            <person name="Secka A."/>
            <person name="Antonio M."/>
            <person name="Oren A."/>
            <person name="Chaudhuri R.R."/>
            <person name="La Ragione R."/>
            <person name="Hildebrand F."/>
            <person name="Pallen M.J."/>
        </authorList>
    </citation>
    <scope>NUCLEOTIDE SEQUENCE</scope>
    <source>
        <strain evidence="3">C6-149</strain>
    </source>
</reference>
<dbReference type="AlphaFoldDB" id="A0A9D9E6Z1"/>
<dbReference type="Proteomes" id="UP000823614">
    <property type="component" value="Unassembled WGS sequence"/>
</dbReference>
<evidence type="ECO:0000256" key="1">
    <source>
        <dbReference type="ARBA" id="ARBA00022679"/>
    </source>
</evidence>
<dbReference type="Gene3D" id="3.40.50.510">
    <property type="entry name" value="Phosphotransferase system, mannose-type IIA component"/>
    <property type="match status" value="1"/>
</dbReference>
<dbReference type="InterPro" id="IPR051471">
    <property type="entry name" value="Bacterial_PTS_sugar_comp"/>
</dbReference>
<dbReference type="InterPro" id="IPR036662">
    <property type="entry name" value="PTS_EIIA_man-typ_sf"/>
</dbReference>
<feature type="domain" description="PTS EIIA type-4" evidence="2">
    <location>
        <begin position="1"/>
        <end position="121"/>
    </location>
</feature>
<dbReference type="PANTHER" id="PTHR33799">
    <property type="entry name" value="PTS PERMEASE-RELATED-RELATED"/>
    <property type="match status" value="1"/>
</dbReference>
<gene>
    <name evidence="3" type="ORF">IAA89_06445</name>
</gene>
<evidence type="ECO:0000313" key="4">
    <source>
        <dbReference type="Proteomes" id="UP000823614"/>
    </source>
</evidence>
<dbReference type="GO" id="GO:0016740">
    <property type="term" value="F:transferase activity"/>
    <property type="evidence" value="ECO:0007669"/>
    <property type="project" value="UniProtKB-KW"/>
</dbReference>
<name>A0A9D9E6Z1_9LACO</name>
<dbReference type="InterPro" id="IPR004701">
    <property type="entry name" value="PTS_EIIA_man-typ"/>
</dbReference>
<dbReference type="SUPFAM" id="SSF53062">
    <property type="entry name" value="PTS system fructose IIA component-like"/>
    <property type="match status" value="1"/>
</dbReference>
<dbReference type="PROSITE" id="PS51096">
    <property type="entry name" value="PTS_EIIA_TYPE_4"/>
    <property type="match status" value="1"/>
</dbReference>
<dbReference type="EMBL" id="JADIMP010000103">
    <property type="protein sequence ID" value="MBO8442048.1"/>
    <property type="molecule type" value="Genomic_DNA"/>
</dbReference>
<accession>A0A9D9E6Z1</accession>
<evidence type="ECO:0000259" key="2">
    <source>
        <dbReference type="PROSITE" id="PS51096"/>
    </source>
</evidence>
<dbReference type="Pfam" id="PF03610">
    <property type="entry name" value="EIIA-man"/>
    <property type="match status" value="1"/>
</dbReference>
<sequence>MITIGLVGRKVFVDNLVATLPEIEHTKAEILTFGWQDDNLNQDKFQQQVLEQVRDKEEVLFLIDLWGGRAFDVISLIVAEHNNMGLITGLNLPMLIEACSMYGEKLSTAMEDVETIAKNNIKGF</sequence>